<dbReference type="PANTHER" id="PTHR46148">
    <property type="entry name" value="CHROMO DOMAIN-CONTAINING PROTEIN"/>
    <property type="match status" value="1"/>
</dbReference>
<feature type="domain" description="Tf2-1-like SH3-like" evidence="2">
    <location>
        <begin position="31"/>
        <end position="95"/>
    </location>
</feature>
<reference evidence="3 4" key="1">
    <citation type="submission" date="2020-12" db="EMBL/GenBank/DDBJ databases">
        <title>Concerted genomic and epigenomic changes stabilize Arabidopsis allopolyploids.</title>
        <authorList>
            <person name="Chen Z."/>
        </authorList>
    </citation>
    <scope>NUCLEOTIDE SEQUENCE [LARGE SCALE GENOMIC DNA]</scope>
    <source>
        <strain evidence="3">As9502</strain>
        <tissue evidence="3">Leaf</tissue>
    </source>
</reference>
<evidence type="ECO:0000313" key="4">
    <source>
        <dbReference type="Proteomes" id="UP000694251"/>
    </source>
</evidence>
<feature type="domain" description="ATPase AAA-type core" evidence="1">
    <location>
        <begin position="466"/>
        <end position="510"/>
    </location>
</feature>
<dbReference type="EMBL" id="JAEFBJ010000118">
    <property type="protein sequence ID" value="KAG7529856.1"/>
    <property type="molecule type" value="Genomic_DNA"/>
</dbReference>
<dbReference type="GO" id="GO:0005524">
    <property type="term" value="F:ATP binding"/>
    <property type="evidence" value="ECO:0007669"/>
    <property type="project" value="InterPro"/>
</dbReference>
<sequence length="528" mass="58558">MKFLKIKLKEAQDRQKSYANKRRKELDFQLGDLVYLKAMTYKGARRFTSRKKLSPRYVGPYKVIERVGAVAYKLDLAPKLNTFHNVFHVSQLRKCLSDQEESVEDVPPGLKENMTVEAWLIRVMDRMKEGTRGKSRDLIKVLWNCGGRNCGGREEYTWETENKMKANFPEWFKEMGLGPREEGGVSDKSSDSLARAAGRVTVKLEVAGQVTVELELLEFSIGRTGIIVFCSACSSVDARPVVTVRRIFTGVLVDGPNDDGGRPIASFCQSFHDWSSLGQDCFVIAKLSTGTSCRGLELLDLILRGLLGSDDRIDTFGSSCVLCLSEFGGELRQELHPELRQELHPEVASSAELVVVSSAELVVATSTELVVASSAELVVRHEARWFRLLVRSRFPSSRRGSGITGNIVFARQYQKKTMPSLTVCRAGPSGFHLGQLDVVGPSSSHLGRADRSDGSARPVSHMLAGTEYRGDFEEKLKAMLKEINSSNGKIILFIDEIHTIVGADDLSLVKRACEGDTMDVSNLLKPML</sequence>
<dbReference type="PANTHER" id="PTHR46148:SF54">
    <property type="entry name" value="RETROTRANSPOSON-LIKE PROTEIN"/>
    <property type="match status" value="1"/>
</dbReference>
<evidence type="ECO:0000259" key="1">
    <source>
        <dbReference type="Pfam" id="PF00004"/>
    </source>
</evidence>
<protein>
    <submittedName>
        <fullName evidence="3">P-loop containing nucleoside triphosphate hydrolase</fullName>
    </submittedName>
</protein>
<comment type="caution">
    <text evidence="3">The sequence shown here is derived from an EMBL/GenBank/DDBJ whole genome shotgun (WGS) entry which is preliminary data.</text>
</comment>
<evidence type="ECO:0000313" key="3">
    <source>
        <dbReference type="EMBL" id="KAG7529856.1"/>
    </source>
</evidence>
<dbReference type="GO" id="GO:0016887">
    <property type="term" value="F:ATP hydrolysis activity"/>
    <property type="evidence" value="ECO:0007669"/>
    <property type="project" value="InterPro"/>
</dbReference>
<dbReference type="Pfam" id="PF24626">
    <property type="entry name" value="SH3_Tf2-1"/>
    <property type="match status" value="1"/>
</dbReference>
<organism evidence="3 4">
    <name type="scientific">Arabidopsis suecica</name>
    <name type="common">Swedish thale-cress</name>
    <name type="synonym">Cardaminopsis suecica</name>
    <dbReference type="NCBI Taxonomy" id="45249"/>
    <lineage>
        <taxon>Eukaryota</taxon>
        <taxon>Viridiplantae</taxon>
        <taxon>Streptophyta</taxon>
        <taxon>Embryophyta</taxon>
        <taxon>Tracheophyta</taxon>
        <taxon>Spermatophyta</taxon>
        <taxon>Magnoliopsida</taxon>
        <taxon>eudicotyledons</taxon>
        <taxon>Gunneridae</taxon>
        <taxon>Pentapetalae</taxon>
        <taxon>rosids</taxon>
        <taxon>malvids</taxon>
        <taxon>Brassicales</taxon>
        <taxon>Brassicaceae</taxon>
        <taxon>Camelineae</taxon>
        <taxon>Arabidopsis</taxon>
    </lineage>
</organism>
<dbReference type="AlphaFoldDB" id="A0A8T1XAU6"/>
<dbReference type="Pfam" id="PF00004">
    <property type="entry name" value="AAA"/>
    <property type="match status" value="1"/>
</dbReference>
<gene>
    <name evidence="3" type="ORF">ISN44_Un118g000100</name>
</gene>
<evidence type="ECO:0000259" key="2">
    <source>
        <dbReference type="Pfam" id="PF24626"/>
    </source>
</evidence>
<accession>A0A8T1XAU6</accession>
<dbReference type="InterPro" id="IPR003959">
    <property type="entry name" value="ATPase_AAA_core"/>
</dbReference>
<dbReference type="InterPro" id="IPR056924">
    <property type="entry name" value="SH3_Tf2-1"/>
</dbReference>
<keyword evidence="3" id="KW-0378">Hydrolase</keyword>
<keyword evidence="4" id="KW-1185">Reference proteome</keyword>
<name>A0A8T1XAU6_ARASU</name>
<dbReference type="OrthoDB" id="1111271at2759"/>
<dbReference type="Proteomes" id="UP000694251">
    <property type="component" value="Unassembled WGS sequence"/>
</dbReference>
<proteinExistence type="predicted"/>